<reference evidence="2 3" key="1">
    <citation type="submission" date="2024-04" db="EMBL/GenBank/DDBJ databases">
        <title>The reference genome of an endangered Asteraceae, Deinandra increscens subsp. villosa, native to the Central Coast of California.</title>
        <authorList>
            <person name="Guilliams M."/>
            <person name="Hasenstab-Lehman K."/>
            <person name="Meyer R."/>
            <person name="Mcevoy S."/>
        </authorList>
    </citation>
    <scope>NUCLEOTIDE SEQUENCE [LARGE SCALE GENOMIC DNA]</scope>
    <source>
        <tissue evidence="2">Leaf</tissue>
    </source>
</reference>
<proteinExistence type="predicted"/>
<name>A0AAP0GZU4_9ASTR</name>
<evidence type="ECO:0000313" key="2">
    <source>
        <dbReference type="EMBL" id="KAK9067576.1"/>
    </source>
</evidence>
<evidence type="ECO:0000256" key="1">
    <source>
        <dbReference type="SAM" id="MobiDB-lite"/>
    </source>
</evidence>
<evidence type="ECO:0008006" key="4">
    <source>
        <dbReference type="Google" id="ProtNLM"/>
    </source>
</evidence>
<feature type="region of interest" description="Disordered" evidence="1">
    <location>
        <begin position="152"/>
        <end position="231"/>
    </location>
</feature>
<organism evidence="2 3">
    <name type="scientific">Deinandra increscens subsp. villosa</name>
    <dbReference type="NCBI Taxonomy" id="3103831"/>
    <lineage>
        <taxon>Eukaryota</taxon>
        <taxon>Viridiplantae</taxon>
        <taxon>Streptophyta</taxon>
        <taxon>Embryophyta</taxon>
        <taxon>Tracheophyta</taxon>
        <taxon>Spermatophyta</taxon>
        <taxon>Magnoliopsida</taxon>
        <taxon>eudicotyledons</taxon>
        <taxon>Gunneridae</taxon>
        <taxon>Pentapetalae</taxon>
        <taxon>asterids</taxon>
        <taxon>campanulids</taxon>
        <taxon>Asterales</taxon>
        <taxon>Asteraceae</taxon>
        <taxon>Asteroideae</taxon>
        <taxon>Heliantheae alliance</taxon>
        <taxon>Madieae</taxon>
        <taxon>Madiinae</taxon>
        <taxon>Deinandra</taxon>
    </lineage>
</organism>
<dbReference type="PANTHER" id="PTHR45023:SF4">
    <property type="entry name" value="GLYCINE-RICH PROTEIN-RELATED"/>
    <property type="match status" value="1"/>
</dbReference>
<evidence type="ECO:0000313" key="3">
    <source>
        <dbReference type="Proteomes" id="UP001408789"/>
    </source>
</evidence>
<dbReference type="PANTHER" id="PTHR45023">
    <property type="match status" value="1"/>
</dbReference>
<feature type="compositionally biased region" description="Basic and acidic residues" evidence="1">
    <location>
        <begin position="207"/>
        <end position="231"/>
    </location>
</feature>
<feature type="compositionally biased region" description="Polar residues" evidence="1">
    <location>
        <begin position="153"/>
        <end position="163"/>
    </location>
</feature>
<dbReference type="Proteomes" id="UP001408789">
    <property type="component" value="Unassembled WGS sequence"/>
</dbReference>
<protein>
    <recommendedName>
        <fullName evidence="4">No apical meristem-associated C-terminal domain-containing protein</fullName>
    </recommendedName>
</protein>
<accession>A0AAP0GZU4</accession>
<comment type="caution">
    <text evidence="2">The sequence shown here is derived from an EMBL/GenBank/DDBJ whole genome shotgun (WGS) entry which is preliminary data.</text>
</comment>
<gene>
    <name evidence="2" type="ORF">SSX86_011687</name>
</gene>
<sequence length="292" mass="33376">MAEGTQLGKKKKMKNSWIPDEEKFLAMAYLKISENPVVGNGQHVNAFWNRVVAYFLENTSFTANRTKDQITSKWTDMNKKVGKFNEIIKSLKKECEPGKSEEDILPLALTRYKQNVGRDFSLWHVWILLKDSPKWKAPVLAEECGKNKRLKTSKTGVCTSSSHGHGCVNLEQEDDEAEVQHPSGKKSKSAQEEGKSKAASSSSTGSKVHEAHLQKETLDRENGSKIQPEKEVSFREFHESVLQLTSLQLERREDKDFRFLLMDTSNLTGIDLELVLQRKDRIRKKYVSKYGR</sequence>
<keyword evidence="3" id="KW-1185">Reference proteome</keyword>
<dbReference type="EMBL" id="JBCNJP010000014">
    <property type="protein sequence ID" value="KAK9067576.1"/>
    <property type="molecule type" value="Genomic_DNA"/>
</dbReference>
<feature type="compositionally biased region" description="Low complexity" evidence="1">
    <location>
        <begin position="197"/>
        <end position="206"/>
    </location>
</feature>
<dbReference type="AlphaFoldDB" id="A0AAP0GZU4"/>